<dbReference type="Proteomes" id="UP000475862">
    <property type="component" value="Unassembled WGS sequence"/>
</dbReference>
<comment type="caution">
    <text evidence="1">The sequence shown here is derived from an EMBL/GenBank/DDBJ whole genome shotgun (WGS) entry which is preliminary data.</text>
</comment>
<proteinExistence type="predicted"/>
<organism evidence="1 2">
    <name type="scientific">Aphis glycines</name>
    <name type="common">Soybean aphid</name>
    <dbReference type="NCBI Taxonomy" id="307491"/>
    <lineage>
        <taxon>Eukaryota</taxon>
        <taxon>Metazoa</taxon>
        <taxon>Ecdysozoa</taxon>
        <taxon>Arthropoda</taxon>
        <taxon>Hexapoda</taxon>
        <taxon>Insecta</taxon>
        <taxon>Pterygota</taxon>
        <taxon>Neoptera</taxon>
        <taxon>Paraneoptera</taxon>
        <taxon>Hemiptera</taxon>
        <taxon>Sternorrhyncha</taxon>
        <taxon>Aphidomorpha</taxon>
        <taxon>Aphidoidea</taxon>
        <taxon>Aphididae</taxon>
        <taxon>Aphidini</taxon>
        <taxon>Aphis</taxon>
        <taxon>Aphis</taxon>
    </lineage>
</organism>
<keyword evidence="2" id="KW-1185">Reference proteome</keyword>
<accession>A0A6G0TH93</accession>
<name>A0A6G0TH93_APHGL</name>
<reference evidence="1 2" key="1">
    <citation type="submission" date="2019-08" db="EMBL/GenBank/DDBJ databases">
        <title>The genome of the soybean aphid Biotype 1, its phylome, world population structure and adaptation to the North American continent.</title>
        <authorList>
            <person name="Giordano R."/>
            <person name="Donthu R.K."/>
            <person name="Hernandez A.G."/>
            <person name="Wright C.L."/>
            <person name="Zimin A.V."/>
        </authorList>
    </citation>
    <scope>NUCLEOTIDE SEQUENCE [LARGE SCALE GENOMIC DNA]</scope>
    <source>
        <tissue evidence="1">Whole aphids</tissue>
    </source>
</reference>
<sequence length="224" mass="26020">MSLVDTLHPKRSSGYNHRIKHNKYTLNYFVMGNKLYRVCIIATIIHKRALGIIIFKKRKEKLLIECRDLLLLSIRRKNIDFNNLNNHPRLTSECEYKIEDESIIIVDVYEMMGQRLGALNDPADYKHFMIEIPNYKTKKSLTICKQLFTWAEHAGDSYVIMNISVKYINLHRHLVTKCQSQKACHTLMETIKSLINSGTTEANNKIKLLPPTGIGCYFFALSKL</sequence>
<evidence type="ECO:0000313" key="1">
    <source>
        <dbReference type="EMBL" id="KAE9532639.1"/>
    </source>
</evidence>
<gene>
    <name evidence="1" type="ORF">AGLY_009720</name>
</gene>
<evidence type="ECO:0000313" key="2">
    <source>
        <dbReference type="Proteomes" id="UP000475862"/>
    </source>
</evidence>
<protein>
    <submittedName>
        <fullName evidence="1">Uncharacterized protein</fullName>
    </submittedName>
</protein>
<dbReference type="AlphaFoldDB" id="A0A6G0TH93"/>
<dbReference type="EMBL" id="VYZN01000038">
    <property type="protein sequence ID" value="KAE9532639.1"/>
    <property type="molecule type" value="Genomic_DNA"/>
</dbReference>